<proteinExistence type="inferred from homology"/>
<comment type="similarity">
    <text evidence="1">Belongs to the V-ATPase E subunit family.</text>
</comment>
<accession>A0A550CK28</accession>
<sequence length="246" mass="27674">MSRPLNDEEVLSEMNKMVAFIKQEALEKAREIKVKADEEFAIEKAKLVKQEQQAIDAQYEKKRKGAEVSQKIAQSTLTNKSRLKLLHRREEHLQDLFNTARQEITTVSSGSGGQYAQYLEGMILQGFLTLMEPSVTIHARGKDQEVATHAAESAKQNYKEISGRDISFEVQGTLADDIAGGIKLVSGNNRITIDNTLDERLRLLEDRMLPRSEGSVRCEREPQVLHVRLCISGGWAEGATVHQQSR</sequence>
<evidence type="ECO:0000313" key="5">
    <source>
        <dbReference type="Proteomes" id="UP000320762"/>
    </source>
</evidence>
<dbReference type="AlphaFoldDB" id="A0A550CK28"/>
<dbReference type="GO" id="GO:0046961">
    <property type="term" value="F:proton-transporting ATPase activity, rotational mechanism"/>
    <property type="evidence" value="ECO:0007669"/>
    <property type="project" value="InterPro"/>
</dbReference>
<dbReference type="Proteomes" id="UP000320762">
    <property type="component" value="Unassembled WGS sequence"/>
</dbReference>
<evidence type="ECO:0000256" key="2">
    <source>
        <dbReference type="ARBA" id="ARBA00022448"/>
    </source>
</evidence>
<gene>
    <name evidence="4" type="ORF">BD626DRAFT_628393</name>
</gene>
<protein>
    <submittedName>
        <fullName evidence="4">ATP synthase subunit-domain-containing protein</fullName>
    </submittedName>
</protein>
<dbReference type="GO" id="GO:0033178">
    <property type="term" value="C:proton-transporting two-sector ATPase complex, catalytic domain"/>
    <property type="evidence" value="ECO:0007669"/>
    <property type="project" value="InterPro"/>
</dbReference>
<dbReference type="SUPFAM" id="SSF160527">
    <property type="entry name" value="V-type ATPase subunit E-like"/>
    <property type="match status" value="1"/>
</dbReference>
<comment type="caution">
    <text evidence="4">The sequence shown here is derived from an EMBL/GenBank/DDBJ whole genome shotgun (WGS) entry which is preliminary data.</text>
</comment>
<evidence type="ECO:0000256" key="1">
    <source>
        <dbReference type="ARBA" id="ARBA00005901"/>
    </source>
</evidence>
<reference evidence="4 5" key="1">
    <citation type="journal article" date="2019" name="New Phytol.">
        <title>Comparative genomics reveals unique wood-decay strategies and fruiting body development in the Schizophyllaceae.</title>
        <authorList>
            <person name="Almasi E."/>
            <person name="Sahu N."/>
            <person name="Krizsan K."/>
            <person name="Balint B."/>
            <person name="Kovacs G.M."/>
            <person name="Kiss B."/>
            <person name="Cseklye J."/>
            <person name="Drula E."/>
            <person name="Henrissat B."/>
            <person name="Nagy I."/>
            <person name="Chovatia M."/>
            <person name="Adam C."/>
            <person name="LaButti K."/>
            <person name="Lipzen A."/>
            <person name="Riley R."/>
            <person name="Grigoriev I.V."/>
            <person name="Nagy L.G."/>
        </authorList>
    </citation>
    <scope>NUCLEOTIDE SEQUENCE [LARGE SCALE GENOMIC DNA]</scope>
    <source>
        <strain evidence="4 5">NL-1724</strain>
    </source>
</reference>
<dbReference type="STRING" id="97359.A0A550CK28"/>
<dbReference type="Gene3D" id="6.10.250.1620">
    <property type="match status" value="1"/>
</dbReference>
<name>A0A550CK28_9AGAR</name>
<dbReference type="Pfam" id="PF01991">
    <property type="entry name" value="vATP-synt_E"/>
    <property type="match status" value="1"/>
</dbReference>
<dbReference type="OrthoDB" id="10263003at2759"/>
<dbReference type="PANTHER" id="PTHR45715">
    <property type="entry name" value="ATPASE H+-TRANSPORTING V1 SUBUNIT E1A-RELATED"/>
    <property type="match status" value="1"/>
</dbReference>
<dbReference type="InterPro" id="IPR038495">
    <property type="entry name" value="ATPase_E_C"/>
</dbReference>
<evidence type="ECO:0000256" key="3">
    <source>
        <dbReference type="ARBA" id="ARBA00023065"/>
    </source>
</evidence>
<keyword evidence="5" id="KW-1185">Reference proteome</keyword>
<keyword evidence="2" id="KW-0813">Transport</keyword>
<organism evidence="4 5">
    <name type="scientific">Schizophyllum amplum</name>
    <dbReference type="NCBI Taxonomy" id="97359"/>
    <lineage>
        <taxon>Eukaryota</taxon>
        <taxon>Fungi</taxon>
        <taxon>Dikarya</taxon>
        <taxon>Basidiomycota</taxon>
        <taxon>Agaricomycotina</taxon>
        <taxon>Agaricomycetes</taxon>
        <taxon>Agaricomycetidae</taxon>
        <taxon>Agaricales</taxon>
        <taxon>Schizophyllaceae</taxon>
        <taxon>Schizophyllum</taxon>
    </lineage>
</organism>
<evidence type="ECO:0000313" key="4">
    <source>
        <dbReference type="EMBL" id="TRM65152.1"/>
    </source>
</evidence>
<dbReference type="InterPro" id="IPR002842">
    <property type="entry name" value="ATPase_V1_Esu"/>
</dbReference>
<dbReference type="Gene3D" id="3.30.2320.30">
    <property type="entry name" value="ATP synthase, E subunit, C-terminal"/>
    <property type="match status" value="1"/>
</dbReference>
<keyword evidence="3" id="KW-0406">Ion transport</keyword>
<dbReference type="EMBL" id="VDMD01000005">
    <property type="protein sequence ID" value="TRM65152.1"/>
    <property type="molecule type" value="Genomic_DNA"/>
</dbReference>